<organism evidence="2 3">
    <name type="scientific">Vecturithrix granuli</name>
    <dbReference type="NCBI Taxonomy" id="1499967"/>
    <lineage>
        <taxon>Bacteria</taxon>
        <taxon>Candidatus Moduliflexota</taxon>
        <taxon>Candidatus Vecturitrichia</taxon>
        <taxon>Candidatus Vecturitrichales</taxon>
        <taxon>Candidatus Vecturitrichaceae</taxon>
        <taxon>Candidatus Vecturithrix</taxon>
    </lineage>
</organism>
<dbReference type="AlphaFoldDB" id="A0A081BWW0"/>
<evidence type="ECO:0000256" key="1">
    <source>
        <dbReference type="SAM" id="MobiDB-lite"/>
    </source>
</evidence>
<reference evidence="2 3" key="1">
    <citation type="journal article" date="2015" name="PeerJ">
        <title>First genomic representation of candidate bacterial phylum KSB3 points to enhanced environmental sensing as a trigger of wastewater bulking.</title>
        <authorList>
            <person name="Sekiguchi Y."/>
            <person name="Ohashi A."/>
            <person name="Parks D.H."/>
            <person name="Yamauchi T."/>
            <person name="Tyson G.W."/>
            <person name="Hugenholtz P."/>
        </authorList>
    </citation>
    <scope>NUCLEOTIDE SEQUENCE [LARGE SCALE GENOMIC DNA]</scope>
</reference>
<proteinExistence type="predicted"/>
<name>A0A081BWW0_VECG1</name>
<evidence type="ECO:0000313" key="2">
    <source>
        <dbReference type="EMBL" id="GAK56815.1"/>
    </source>
</evidence>
<feature type="region of interest" description="Disordered" evidence="1">
    <location>
        <begin position="65"/>
        <end position="87"/>
    </location>
</feature>
<evidence type="ECO:0000313" key="3">
    <source>
        <dbReference type="Proteomes" id="UP000030661"/>
    </source>
</evidence>
<dbReference type="Proteomes" id="UP000030661">
    <property type="component" value="Unassembled WGS sequence"/>
</dbReference>
<keyword evidence="3" id="KW-1185">Reference proteome</keyword>
<dbReference type="HOGENOM" id="CLU_2477014_0_0_0"/>
<dbReference type="EMBL" id="DF820465">
    <property type="protein sequence ID" value="GAK56815.1"/>
    <property type="molecule type" value="Genomic_DNA"/>
</dbReference>
<protein>
    <submittedName>
        <fullName evidence="2">Uncharacterized protein</fullName>
    </submittedName>
</protein>
<sequence>MKIKKPLLIPEPCEVLAAGESKTLQDFCESGHLIFYRQWISTRVGNTVGVPIQILPLPGRVVVESPDIPADPNRGQSRNPRDRRVAP</sequence>
<gene>
    <name evidence="2" type="ORF">U27_03779</name>
</gene>
<accession>A0A081BWW0</accession>
<dbReference type="STRING" id="1499967.U27_03779"/>